<dbReference type="InterPro" id="IPR039261">
    <property type="entry name" value="FNR_nucleotide-bd"/>
</dbReference>
<evidence type="ECO:0000256" key="9">
    <source>
        <dbReference type="SAM" id="Phobius"/>
    </source>
</evidence>
<evidence type="ECO:0000256" key="7">
    <source>
        <dbReference type="ARBA" id="ARBA00023136"/>
    </source>
</evidence>
<evidence type="ECO:0000259" key="12">
    <source>
        <dbReference type="Pfam" id="PF08030"/>
    </source>
</evidence>
<evidence type="ECO:0000313" key="13">
    <source>
        <dbReference type="EMBL" id="KAJ7729939.1"/>
    </source>
</evidence>
<dbReference type="SFLD" id="SFLDG01168">
    <property type="entry name" value="Ferric_reductase_subgroup_(FRE"/>
    <property type="match status" value="1"/>
</dbReference>
<keyword evidence="5" id="KW-0560">Oxidoreductase</keyword>
<proteinExistence type="predicted"/>
<dbReference type="PANTHER" id="PTHR32361">
    <property type="entry name" value="FERRIC/CUPRIC REDUCTASE TRANSMEMBRANE COMPONENT"/>
    <property type="match status" value="1"/>
</dbReference>
<evidence type="ECO:0000256" key="2">
    <source>
        <dbReference type="ARBA" id="ARBA00022448"/>
    </source>
</evidence>
<evidence type="ECO:0000256" key="10">
    <source>
        <dbReference type="SAM" id="SignalP"/>
    </source>
</evidence>
<dbReference type="Gene3D" id="3.40.50.80">
    <property type="entry name" value="Nucleotide-binding domain of ferredoxin-NADP reductase (FNR) module"/>
    <property type="match status" value="1"/>
</dbReference>
<feature type="domain" description="Ferric reductase NAD binding" evidence="12">
    <location>
        <begin position="537"/>
        <end position="668"/>
    </location>
</feature>
<dbReference type="AlphaFoldDB" id="A0AAD7MSE5"/>
<evidence type="ECO:0000256" key="5">
    <source>
        <dbReference type="ARBA" id="ARBA00023002"/>
    </source>
</evidence>
<dbReference type="InterPro" id="IPR051410">
    <property type="entry name" value="Ferric/Cupric_Reductase"/>
</dbReference>
<dbReference type="EMBL" id="JARKIB010000162">
    <property type="protein sequence ID" value="KAJ7729939.1"/>
    <property type="molecule type" value="Genomic_DNA"/>
</dbReference>
<sequence length="706" mass="78780">MLPVSAALLCLLAALPSVTYARWQWVCGITCERQFAPSAHPLQCNDTSDAAAMAGMGGTGASATADCQAVDMNYLSSEAWCLHERCEPMGGRSKVEWYWAFIQSELGVTFPSYESVLPTTMPPTMPDGLTTLNATYRLSDAMWVFTYGSNEAYDSFDLLQVLHGWLYVVSILASLVIIAVVRLIVRMMWRPYGPSSWRTGAATFFKKRLVYPALFNGRHNVGYIYNLAAALPRLLSIYIFVIIAVGVILCCIQYHSFEPNAIFSDRTDEMYSAVGVVGGVLSLAVFPLVWLMAARNNFFIPLTGWGFETFQVLHRWLGRLAFMYAQLHTVAYTAQYVRRGEWSLKYLTSLWFIWGAVAMVALFLLCTGSLRPLRTRYYETFLALHVLLSIFTIVGTQLHIIHLYGEEYHYRKWIWVVVVIWGLERTVRLLRMLVLSWHAPRAATITLVPGSDGAVMRLTVPVPRAYTPSAGHHFYVYFPTLDWRVWENHPLSVAGWTAPRVPDAEHSTATPTPGLTNPQVGALLEGPYGHRHALETFETVVLVAGGVGIAPALAYVQEYAQVLGRTERISLIFAARQLSFLREIAHYLEEAGLRGLVELKLFCTGEDTDVRTSNRDEKSEEGGDGDVTYGRPELGAVVQKEVSGAKAGRVAFYVCGPAGMSDAMRREVVNCIGKDTDGDRVSFFEEALGWSMLSSQLPYVYEFLSI</sequence>
<reference evidence="13" key="1">
    <citation type="submission" date="2023-03" db="EMBL/GenBank/DDBJ databases">
        <title>Massive genome expansion in bonnet fungi (Mycena s.s.) driven by repeated elements and novel gene families across ecological guilds.</title>
        <authorList>
            <consortium name="Lawrence Berkeley National Laboratory"/>
            <person name="Harder C.B."/>
            <person name="Miyauchi S."/>
            <person name="Viragh M."/>
            <person name="Kuo A."/>
            <person name="Thoen E."/>
            <person name="Andreopoulos B."/>
            <person name="Lu D."/>
            <person name="Skrede I."/>
            <person name="Drula E."/>
            <person name="Henrissat B."/>
            <person name="Morin E."/>
            <person name="Kohler A."/>
            <person name="Barry K."/>
            <person name="LaButti K."/>
            <person name="Morin E."/>
            <person name="Salamov A."/>
            <person name="Lipzen A."/>
            <person name="Mereny Z."/>
            <person name="Hegedus B."/>
            <person name="Baldrian P."/>
            <person name="Stursova M."/>
            <person name="Weitz H."/>
            <person name="Taylor A."/>
            <person name="Grigoriev I.V."/>
            <person name="Nagy L.G."/>
            <person name="Martin F."/>
            <person name="Kauserud H."/>
        </authorList>
    </citation>
    <scope>NUCLEOTIDE SEQUENCE</scope>
    <source>
        <strain evidence="13">CBHHK182m</strain>
    </source>
</reference>
<evidence type="ECO:0000256" key="6">
    <source>
        <dbReference type="ARBA" id="ARBA00023065"/>
    </source>
</evidence>
<keyword evidence="3 9" id="KW-0812">Transmembrane</keyword>
<dbReference type="GO" id="GO:0006879">
    <property type="term" value="P:intracellular iron ion homeostasis"/>
    <property type="evidence" value="ECO:0007669"/>
    <property type="project" value="TreeGrafter"/>
</dbReference>
<feature type="chain" id="PRO_5042046245" evidence="10">
    <location>
        <begin position="22"/>
        <end position="706"/>
    </location>
</feature>
<dbReference type="GO" id="GO:0005886">
    <property type="term" value="C:plasma membrane"/>
    <property type="evidence" value="ECO:0007669"/>
    <property type="project" value="TreeGrafter"/>
</dbReference>
<feature type="compositionally biased region" description="Basic and acidic residues" evidence="8">
    <location>
        <begin position="610"/>
        <end position="621"/>
    </location>
</feature>
<dbReference type="PANTHER" id="PTHR32361:SF9">
    <property type="entry name" value="FERRIC REDUCTASE TRANSMEMBRANE COMPONENT 3-RELATED"/>
    <property type="match status" value="1"/>
</dbReference>
<dbReference type="CDD" id="cd06186">
    <property type="entry name" value="NOX_Duox_like_FAD_NADP"/>
    <property type="match status" value="1"/>
</dbReference>
<dbReference type="Pfam" id="PF01794">
    <property type="entry name" value="Ferric_reduct"/>
    <property type="match status" value="1"/>
</dbReference>
<name>A0AAD7MSE5_9AGAR</name>
<feature type="transmembrane region" description="Helical" evidence="9">
    <location>
        <begin position="235"/>
        <end position="255"/>
    </location>
</feature>
<keyword evidence="10" id="KW-0732">Signal</keyword>
<dbReference type="SUPFAM" id="SSF52343">
    <property type="entry name" value="Ferredoxin reductase-like, C-terminal NADP-linked domain"/>
    <property type="match status" value="1"/>
</dbReference>
<keyword evidence="4 9" id="KW-1133">Transmembrane helix</keyword>
<feature type="region of interest" description="Disordered" evidence="8">
    <location>
        <begin position="610"/>
        <end position="631"/>
    </location>
</feature>
<feature type="transmembrane region" description="Helical" evidence="9">
    <location>
        <begin position="164"/>
        <end position="185"/>
    </location>
</feature>
<dbReference type="InterPro" id="IPR013130">
    <property type="entry name" value="Fe3_Rdtase_TM_dom"/>
</dbReference>
<dbReference type="Pfam" id="PF08030">
    <property type="entry name" value="NAD_binding_6"/>
    <property type="match status" value="1"/>
</dbReference>
<accession>A0AAD7MSE5</accession>
<gene>
    <name evidence="13" type="ORF">B0H16DRAFT_1733990</name>
</gene>
<feature type="signal peptide" evidence="10">
    <location>
        <begin position="1"/>
        <end position="21"/>
    </location>
</feature>
<comment type="caution">
    <text evidence="13">The sequence shown here is derived from an EMBL/GenBank/DDBJ whole genome shotgun (WGS) entry which is preliminary data.</text>
</comment>
<dbReference type="InterPro" id="IPR013121">
    <property type="entry name" value="Fe_red_NAD-bd_6"/>
</dbReference>
<evidence type="ECO:0000259" key="11">
    <source>
        <dbReference type="Pfam" id="PF01794"/>
    </source>
</evidence>
<dbReference type="SFLD" id="SFLDS00052">
    <property type="entry name" value="Ferric_Reductase_Domain"/>
    <property type="match status" value="1"/>
</dbReference>
<feature type="transmembrane region" description="Helical" evidence="9">
    <location>
        <begin position="382"/>
        <end position="401"/>
    </location>
</feature>
<dbReference type="GO" id="GO:0015677">
    <property type="term" value="P:copper ion import"/>
    <property type="evidence" value="ECO:0007669"/>
    <property type="project" value="TreeGrafter"/>
</dbReference>
<evidence type="ECO:0000256" key="4">
    <source>
        <dbReference type="ARBA" id="ARBA00022989"/>
    </source>
</evidence>
<dbReference type="Proteomes" id="UP001215598">
    <property type="component" value="Unassembled WGS sequence"/>
</dbReference>
<comment type="subcellular location">
    <subcellularLocation>
        <location evidence="1">Membrane</location>
        <topology evidence="1">Multi-pass membrane protein</topology>
    </subcellularLocation>
</comment>
<protein>
    <submittedName>
        <fullName evidence="13">Ferric reductase like transmembrane component-domain-containing protein</fullName>
    </submittedName>
</protein>
<keyword evidence="6" id="KW-0406">Ion transport</keyword>
<keyword evidence="7 9" id="KW-0472">Membrane</keyword>
<evidence type="ECO:0000256" key="3">
    <source>
        <dbReference type="ARBA" id="ARBA00022692"/>
    </source>
</evidence>
<evidence type="ECO:0000256" key="1">
    <source>
        <dbReference type="ARBA" id="ARBA00004141"/>
    </source>
</evidence>
<organism evidence="13 14">
    <name type="scientific">Mycena metata</name>
    <dbReference type="NCBI Taxonomy" id="1033252"/>
    <lineage>
        <taxon>Eukaryota</taxon>
        <taxon>Fungi</taxon>
        <taxon>Dikarya</taxon>
        <taxon>Basidiomycota</taxon>
        <taxon>Agaricomycotina</taxon>
        <taxon>Agaricomycetes</taxon>
        <taxon>Agaricomycetidae</taxon>
        <taxon>Agaricales</taxon>
        <taxon>Marasmiineae</taxon>
        <taxon>Mycenaceae</taxon>
        <taxon>Mycena</taxon>
    </lineage>
</organism>
<dbReference type="GO" id="GO:0006826">
    <property type="term" value="P:iron ion transport"/>
    <property type="evidence" value="ECO:0007669"/>
    <property type="project" value="TreeGrafter"/>
</dbReference>
<feature type="transmembrane region" description="Helical" evidence="9">
    <location>
        <begin position="270"/>
        <end position="291"/>
    </location>
</feature>
<evidence type="ECO:0000256" key="8">
    <source>
        <dbReference type="SAM" id="MobiDB-lite"/>
    </source>
</evidence>
<dbReference type="GO" id="GO:0000293">
    <property type="term" value="F:ferric-chelate reductase activity"/>
    <property type="evidence" value="ECO:0007669"/>
    <property type="project" value="TreeGrafter"/>
</dbReference>
<keyword evidence="2" id="KW-0813">Transport</keyword>
<feature type="domain" description="Ferric oxidoreductase" evidence="11">
    <location>
        <begin position="279"/>
        <end position="395"/>
    </location>
</feature>
<keyword evidence="14" id="KW-1185">Reference proteome</keyword>
<evidence type="ECO:0000313" key="14">
    <source>
        <dbReference type="Proteomes" id="UP001215598"/>
    </source>
</evidence>
<feature type="transmembrane region" description="Helical" evidence="9">
    <location>
        <begin position="351"/>
        <end position="370"/>
    </location>
</feature>